<evidence type="ECO:0000259" key="4">
    <source>
        <dbReference type="PROSITE" id="PS50949"/>
    </source>
</evidence>
<dbReference type="PRINTS" id="PR00035">
    <property type="entry name" value="HTHGNTR"/>
</dbReference>
<dbReference type="PANTHER" id="PTHR43537:SF5">
    <property type="entry name" value="UXU OPERON TRANSCRIPTIONAL REGULATOR"/>
    <property type="match status" value="1"/>
</dbReference>
<dbReference type="InterPro" id="IPR000524">
    <property type="entry name" value="Tscrpt_reg_HTH_GntR"/>
</dbReference>
<dbReference type="InterPro" id="IPR008920">
    <property type="entry name" value="TF_FadR/GntR_C"/>
</dbReference>
<evidence type="ECO:0000313" key="5">
    <source>
        <dbReference type="EMBL" id="GAA1949702.1"/>
    </source>
</evidence>
<dbReference type="Pfam" id="PF07729">
    <property type="entry name" value="FCD"/>
    <property type="match status" value="1"/>
</dbReference>
<dbReference type="Pfam" id="PF00392">
    <property type="entry name" value="GntR"/>
    <property type="match status" value="1"/>
</dbReference>
<dbReference type="CDD" id="cd07377">
    <property type="entry name" value="WHTH_GntR"/>
    <property type="match status" value="1"/>
</dbReference>
<accession>A0ABN2QCM6</accession>
<evidence type="ECO:0000256" key="3">
    <source>
        <dbReference type="ARBA" id="ARBA00023163"/>
    </source>
</evidence>
<dbReference type="SMART" id="SM00895">
    <property type="entry name" value="FCD"/>
    <property type="match status" value="1"/>
</dbReference>
<keyword evidence="6" id="KW-1185">Reference proteome</keyword>
<reference evidence="5 6" key="1">
    <citation type="journal article" date="2019" name="Int. J. Syst. Evol. Microbiol.">
        <title>The Global Catalogue of Microorganisms (GCM) 10K type strain sequencing project: providing services to taxonomists for standard genome sequencing and annotation.</title>
        <authorList>
            <consortium name="The Broad Institute Genomics Platform"/>
            <consortium name="The Broad Institute Genome Sequencing Center for Infectious Disease"/>
            <person name="Wu L."/>
            <person name="Ma J."/>
        </authorList>
    </citation>
    <scope>NUCLEOTIDE SEQUENCE [LARGE SCALE GENOMIC DNA]</scope>
    <source>
        <strain evidence="5 6">JCM 16013</strain>
    </source>
</reference>
<name>A0ABN2QCM6_9ACTN</name>
<dbReference type="InterPro" id="IPR011711">
    <property type="entry name" value="GntR_C"/>
</dbReference>
<comment type="caution">
    <text evidence="5">The sequence shown here is derived from an EMBL/GenBank/DDBJ whole genome shotgun (WGS) entry which is preliminary data.</text>
</comment>
<gene>
    <name evidence="5" type="ORF">GCM10009838_00960</name>
</gene>
<dbReference type="Proteomes" id="UP001499854">
    <property type="component" value="Unassembled WGS sequence"/>
</dbReference>
<evidence type="ECO:0000256" key="2">
    <source>
        <dbReference type="ARBA" id="ARBA00023125"/>
    </source>
</evidence>
<keyword evidence="1" id="KW-0805">Transcription regulation</keyword>
<dbReference type="EMBL" id="BAAAQM010000001">
    <property type="protein sequence ID" value="GAA1949702.1"/>
    <property type="molecule type" value="Genomic_DNA"/>
</dbReference>
<dbReference type="SUPFAM" id="SSF48008">
    <property type="entry name" value="GntR ligand-binding domain-like"/>
    <property type="match status" value="1"/>
</dbReference>
<evidence type="ECO:0000256" key="1">
    <source>
        <dbReference type="ARBA" id="ARBA00023015"/>
    </source>
</evidence>
<feature type="domain" description="HTH gntR-type" evidence="4">
    <location>
        <begin position="11"/>
        <end position="79"/>
    </location>
</feature>
<keyword evidence="2" id="KW-0238">DNA-binding</keyword>
<proteinExistence type="predicted"/>
<dbReference type="SMART" id="SM00345">
    <property type="entry name" value="HTH_GNTR"/>
    <property type="match status" value="1"/>
</dbReference>
<evidence type="ECO:0000313" key="6">
    <source>
        <dbReference type="Proteomes" id="UP001499854"/>
    </source>
</evidence>
<dbReference type="PROSITE" id="PS50949">
    <property type="entry name" value="HTH_GNTR"/>
    <property type="match status" value="1"/>
</dbReference>
<dbReference type="SUPFAM" id="SSF46785">
    <property type="entry name" value="Winged helix' DNA-binding domain"/>
    <property type="match status" value="1"/>
</dbReference>
<sequence length="231" mass="24018">MSIVFGAVSRAPLSLLVSEQIREAILSGALPVGAELPSEKDLAGHYGVSRSTIREAVRVLQAKGLLSGGDTVSTARPRVLAAPDVAEALTSALRLGRVPLADLVELRRLIEGAAVAVADPGRLSDAYEALAVMQAPGVDVVTFHEADVRFHLCLAGAGGNTAFSLVATSLREAIAGYLLDALRAVPDLASMLPRLAAEHAGILAAVEAATPDRAAELVRAHIWDFYAESLA</sequence>
<organism evidence="5 6">
    <name type="scientific">Catenulispora subtropica</name>
    <dbReference type="NCBI Taxonomy" id="450798"/>
    <lineage>
        <taxon>Bacteria</taxon>
        <taxon>Bacillati</taxon>
        <taxon>Actinomycetota</taxon>
        <taxon>Actinomycetes</taxon>
        <taxon>Catenulisporales</taxon>
        <taxon>Catenulisporaceae</taxon>
        <taxon>Catenulispora</taxon>
    </lineage>
</organism>
<dbReference type="Gene3D" id="1.20.120.530">
    <property type="entry name" value="GntR ligand-binding domain-like"/>
    <property type="match status" value="1"/>
</dbReference>
<dbReference type="PANTHER" id="PTHR43537">
    <property type="entry name" value="TRANSCRIPTIONAL REGULATOR, GNTR FAMILY"/>
    <property type="match status" value="1"/>
</dbReference>
<dbReference type="Gene3D" id="1.10.10.10">
    <property type="entry name" value="Winged helix-like DNA-binding domain superfamily/Winged helix DNA-binding domain"/>
    <property type="match status" value="1"/>
</dbReference>
<protein>
    <submittedName>
        <fullName evidence="5">FCD domain-containing protein</fullName>
    </submittedName>
</protein>
<dbReference type="InterPro" id="IPR036390">
    <property type="entry name" value="WH_DNA-bd_sf"/>
</dbReference>
<dbReference type="InterPro" id="IPR036388">
    <property type="entry name" value="WH-like_DNA-bd_sf"/>
</dbReference>
<keyword evidence="3" id="KW-0804">Transcription</keyword>
<dbReference type="RefSeq" id="WP_344654850.1">
    <property type="nucleotide sequence ID" value="NZ_BAAAQM010000001.1"/>
</dbReference>